<feature type="region of interest" description="Disordered" evidence="1">
    <location>
        <begin position="214"/>
        <end position="250"/>
    </location>
</feature>
<accession>A0A9Q0WKZ7</accession>
<feature type="region of interest" description="Disordered" evidence="1">
    <location>
        <begin position="134"/>
        <end position="160"/>
    </location>
</feature>
<feature type="compositionally biased region" description="Basic and acidic residues" evidence="1">
    <location>
        <begin position="221"/>
        <end position="242"/>
    </location>
</feature>
<evidence type="ECO:0000313" key="2">
    <source>
        <dbReference type="EMBL" id="KAJ6769039.1"/>
    </source>
</evidence>
<evidence type="ECO:0000256" key="1">
    <source>
        <dbReference type="SAM" id="MobiDB-lite"/>
    </source>
</evidence>
<gene>
    <name evidence="2" type="ORF">OIU74_022662</name>
</gene>
<dbReference type="Proteomes" id="UP001151752">
    <property type="component" value="Chromosome 8"/>
</dbReference>
<feature type="region of interest" description="Disordered" evidence="1">
    <location>
        <begin position="355"/>
        <end position="381"/>
    </location>
</feature>
<keyword evidence="3" id="KW-1185">Reference proteome</keyword>
<comment type="caution">
    <text evidence="2">The sequence shown here is derived from an EMBL/GenBank/DDBJ whole genome shotgun (WGS) entry which is preliminary data.</text>
</comment>
<reference evidence="2" key="1">
    <citation type="submission" date="2022-11" db="EMBL/GenBank/DDBJ databases">
        <authorList>
            <person name="Hyden B.L."/>
            <person name="Feng K."/>
            <person name="Yates T."/>
            <person name="Jawdy S."/>
            <person name="Smart L.B."/>
            <person name="Muchero W."/>
        </authorList>
    </citation>
    <scope>NUCLEOTIDE SEQUENCE</scope>
    <source>
        <tissue evidence="2">Shoot tip</tissue>
    </source>
</reference>
<sequence>MTSQEGKMQEKVDVEVGNEVGIDLSKTIVMEATTIRSDSRSEHSQKCEKEFTREMDCYGNICSESQPEINPIANSSLNSHVELSVPEDKCMVLAEESEFMRKELETEVNKHHYNPYQLIDESYRESDIDLEHASQTDSFLGPSFKNKEESSVDASYDPASKGNCQVEEEATVSENVYHIDLFNDIQSEASEDGCKESEGDNMTVPELGILPEELSMSNGKGSEEETDCKLEEEKPAEKKNVEEAPCDTGKGAEELQSGEILVSKTLSVQETVLVSGDAQGSNELTLELKPGSCEEFLVAKGPQLLQLSWKLDRPREEASSYFIAALEAARETKSLASDHCEKLGSTIFPQGGYEAQESAGRLSTESNPDSMSNHVQMRKSPSFDLDLRVEARSEESDQTPLLYQDKTAIQSLSDPSDVILQSPHLLSQYSQESRGALPVEEKAITLERSDSEKSRTPFLGFLKEDEEAHAVVTPEKKDNHAAAKKTTKDLWSSPTMEVALVSPKGKEKHKRRTSLFGQCMCCATVIN</sequence>
<organism evidence="2 3">
    <name type="scientific">Salix koriyanagi</name>
    <dbReference type="NCBI Taxonomy" id="2511006"/>
    <lineage>
        <taxon>Eukaryota</taxon>
        <taxon>Viridiplantae</taxon>
        <taxon>Streptophyta</taxon>
        <taxon>Embryophyta</taxon>
        <taxon>Tracheophyta</taxon>
        <taxon>Spermatophyta</taxon>
        <taxon>Magnoliopsida</taxon>
        <taxon>eudicotyledons</taxon>
        <taxon>Gunneridae</taxon>
        <taxon>Pentapetalae</taxon>
        <taxon>rosids</taxon>
        <taxon>fabids</taxon>
        <taxon>Malpighiales</taxon>
        <taxon>Salicaceae</taxon>
        <taxon>Saliceae</taxon>
        <taxon>Salix</taxon>
    </lineage>
</organism>
<protein>
    <submittedName>
        <fullName evidence="2">Uncharacterized protein</fullName>
    </submittedName>
</protein>
<feature type="compositionally biased region" description="Polar residues" evidence="1">
    <location>
        <begin position="361"/>
        <end position="375"/>
    </location>
</feature>
<reference evidence="2" key="2">
    <citation type="journal article" date="2023" name="Int. J. Mol. Sci.">
        <title>De Novo Assembly and Annotation of 11 Diverse Shrub Willow (Salix) Genomes Reveals Novel Gene Organization in Sex-Linked Regions.</title>
        <authorList>
            <person name="Hyden B."/>
            <person name="Feng K."/>
            <person name="Yates T.B."/>
            <person name="Jawdy S."/>
            <person name="Cereghino C."/>
            <person name="Smart L.B."/>
            <person name="Muchero W."/>
        </authorList>
    </citation>
    <scope>NUCLEOTIDE SEQUENCE</scope>
    <source>
        <tissue evidence="2">Shoot tip</tissue>
    </source>
</reference>
<proteinExistence type="predicted"/>
<name>A0A9Q0WKZ7_9ROSI</name>
<evidence type="ECO:0000313" key="3">
    <source>
        <dbReference type="Proteomes" id="UP001151752"/>
    </source>
</evidence>
<dbReference type="AlphaFoldDB" id="A0A9Q0WKZ7"/>
<dbReference type="EMBL" id="JAPFFM010000003">
    <property type="protein sequence ID" value="KAJ6769039.1"/>
    <property type="molecule type" value="Genomic_DNA"/>
</dbReference>